<keyword evidence="4" id="KW-1133">Transmembrane helix</keyword>
<gene>
    <name evidence="6" type="ORF">QNO05_31460</name>
</gene>
<evidence type="ECO:0000259" key="5">
    <source>
        <dbReference type="PROSITE" id="PS51677"/>
    </source>
</evidence>
<reference evidence="6 7" key="1">
    <citation type="submission" date="2023-05" db="EMBL/GenBank/DDBJ databases">
        <title>Streptomyces fuscus sp. nov., a brown-black pigment producing actinomyces isolated from dry sand of Sea duck farm.</title>
        <authorList>
            <person name="Xie J."/>
            <person name="Shen N."/>
        </authorList>
    </citation>
    <scope>NUCLEOTIDE SEQUENCE [LARGE SCALE GENOMIC DNA]</scope>
    <source>
        <strain evidence="6 7">CGMCC 4.1883</strain>
    </source>
</reference>
<dbReference type="CDD" id="cd10962">
    <property type="entry name" value="CE4_GT2-like"/>
    <property type="match status" value="1"/>
</dbReference>
<feature type="transmembrane region" description="Helical" evidence="4">
    <location>
        <begin position="608"/>
        <end position="634"/>
    </location>
</feature>
<comment type="caution">
    <text evidence="6">The sequence shown here is derived from an EMBL/GenBank/DDBJ whole genome shotgun (WGS) entry which is preliminary data.</text>
</comment>
<feature type="transmembrane region" description="Helical" evidence="4">
    <location>
        <begin position="640"/>
        <end position="660"/>
    </location>
</feature>
<dbReference type="EC" id="2.4.-.-" evidence="6"/>
<dbReference type="CDD" id="cd06423">
    <property type="entry name" value="CESA_like"/>
    <property type="match status" value="1"/>
</dbReference>
<proteinExistence type="inferred from homology"/>
<dbReference type="InterPro" id="IPR011330">
    <property type="entry name" value="Glyco_hydro/deAcase_b/a-brl"/>
</dbReference>
<keyword evidence="7" id="KW-1185">Reference proteome</keyword>
<dbReference type="SUPFAM" id="SSF88713">
    <property type="entry name" value="Glycoside hydrolase/deacetylase"/>
    <property type="match status" value="1"/>
</dbReference>
<dbReference type="GO" id="GO:0016757">
    <property type="term" value="F:glycosyltransferase activity"/>
    <property type="evidence" value="ECO:0007669"/>
    <property type="project" value="UniProtKB-KW"/>
</dbReference>
<dbReference type="SUPFAM" id="SSF53448">
    <property type="entry name" value="Nucleotide-diphospho-sugar transferases"/>
    <property type="match status" value="1"/>
</dbReference>
<accession>A0ABU3JJM4</accession>
<keyword evidence="4" id="KW-0812">Transmembrane</keyword>
<dbReference type="InterPro" id="IPR029044">
    <property type="entry name" value="Nucleotide-diphossugar_trans"/>
</dbReference>
<keyword evidence="3 6" id="KW-0808">Transferase</keyword>
<evidence type="ECO:0000256" key="1">
    <source>
        <dbReference type="ARBA" id="ARBA00006739"/>
    </source>
</evidence>
<dbReference type="PANTHER" id="PTHR43630:SF1">
    <property type="entry name" value="POLY-BETA-1,6-N-ACETYL-D-GLUCOSAMINE SYNTHASE"/>
    <property type="match status" value="1"/>
</dbReference>
<evidence type="ECO:0000256" key="4">
    <source>
        <dbReference type="SAM" id="Phobius"/>
    </source>
</evidence>
<dbReference type="Gene3D" id="3.20.20.370">
    <property type="entry name" value="Glycoside hydrolase/deacetylase"/>
    <property type="match status" value="1"/>
</dbReference>
<dbReference type="Proteomes" id="UP001257895">
    <property type="component" value="Unassembled WGS sequence"/>
</dbReference>
<evidence type="ECO:0000313" key="6">
    <source>
        <dbReference type="EMBL" id="MDT6974346.1"/>
    </source>
</evidence>
<keyword evidence="4" id="KW-0472">Membrane</keyword>
<keyword evidence="2 6" id="KW-0328">Glycosyltransferase</keyword>
<evidence type="ECO:0000256" key="2">
    <source>
        <dbReference type="ARBA" id="ARBA00022676"/>
    </source>
</evidence>
<dbReference type="Gene3D" id="3.90.550.10">
    <property type="entry name" value="Spore Coat Polysaccharide Biosynthesis Protein SpsA, Chain A"/>
    <property type="match status" value="1"/>
</dbReference>
<comment type="similarity">
    <text evidence="1">Belongs to the glycosyltransferase 2 family.</text>
</comment>
<feature type="domain" description="NodB homology" evidence="5">
    <location>
        <begin position="92"/>
        <end position="279"/>
    </location>
</feature>
<dbReference type="InterPro" id="IPR002509">
    <property type="entry name" value="NODB_dom"/>
</dbReference>
<evidence type="ECO:0000256" key="3">
    <source>
        <dbReference type="ARBA" id="ARBA00022679"/>
    </source>
</evidence>
<dbReference type="Pfam" id="PF13641">
    <property type="entry name" value="Glyco_tranf_2_3"/>
    <property type="match status" value="1"/>
</dbReference>
<dbReference type="Pfam" id="PF01522">
    <property type="entry name" value="Polysacc_deac_1"/>
    <property type="match status" value="1"/>
</dbReference>
<dbReference type="EMBL" id="JASKMB010000047">
    <property type="protein sequence ID" value="MDT6974346.1"/>
    <property type="molecule type" value="Genomic_DNA"/>
</dbReference>
<sequence length="732" mass="80841">MASPSHRRRAPRPDRRGALRRRVPLRLLLPLLVLVALAAMLMLRGYVHSEILADHRVQDPAPTTQVPEEILEGGPVIDARTGKAATLRVPDHRLVLTFDDGPDPTWTPKVLDVLKKHDAHAVFFVTGTMASRYPDLVKRMVDEGHEVGLHTFNHPDLSLQSKKRIDWELSQNQLAITGAAGIRTSLFRPPYSSFSDAMDNESWPVTQYIGSRGYLTVVNNTDSEDWKRPGVDEIIRRATPKGGEGAIVLMHDSGGDRSQTLAALDRFLPDLKAKGYTFANLTEALDAPSAHSPVTGPELWKGKAWIFLVQASEKITGVLVVGLAVIGTLVIARFVLMLLLSGAHARRVRRKGFRWGPPVTQPVTVLVPAYNEAKCIENTVNSLMASDHPIEVLVIDDGSTDGTARIVEAMGLPNVRVIRQLNAGKPAALNRGLANARYDIVVMMDGDTVFEPSTVRELVQPFADPRVGAVVGNAKVGNKDSLIGAWQHIEYVMGFNLDRRMYDILRCMPTIPGAVGAFRKSALEPIGGMSDDTLAEDTDVTMALHRAGWRVVYAENARAWTEAPETVQQLWSQRYRWSYGTMQAIWKHRRALVDKGPSGRFGRVGLPFVSLFMIVAPLLAPLIDVFLLYGLVFGPTQQTILAWLGVLAIQAVCAAYAFRLDKERMTHLISLPLQQILYRQLMYVVLLQSWITALTGGRLRWQKLRRTGVVGAPVNGAVPGGQAYNDDRRPVA</sequence>
<evidence type="ECO:0000313" key="7">
    <source>
        <dbReference type="Proteomes" id="UP001257895"/>
    </source>
</evidence>
<dbReference type="PANTHER" id="PTHR43630">
    <property type="entry name" value="POLY-BETA-1,6-N-ACETYL-D-GLUCOSAMINE SYNTHASE"/>
    <property type="match status" value="1"/>
</dbReference>
<organism evidence="6 7">
    <name type="scientific">Streptomyces thermocarboxydus</name>
    <dbReference type="NCBI Taxonomy" id="59299"/>
    <lineage>
        <taxon>Bacteria</taxon>
        <taxon>Bacillati</taxon>
        <taxon>Actinomycetota</taxon>
        <taxon>Actinomycetes</taxon>
        <taxon>Kitasatosporales</taxon>
        <taxon>Streptomycetaceae</taxon>
        <taxon>Streptomyces</taxon>
    </lineage>
</organism>
<name>A0ABU3JJM4_9ACTN</name>
<dbReference type="PROSITE" id="PS51677">
    <property type="entry name" value="NODB"/>
    <property type="match status" value="1"/>
</dbReference>
<feature type="transmembrane region" description="Helical" evidence="4">
    <location>
        <begin position="318"/>
        <end position="340"/>
    </location>
</feature>
<protein>
    <submittedName>
        <fullName evidence="6">Glycosyltransferase</fullName>
        <ecNumber evidence="6">2.4.-.-</ecNumber>
    </submittedName>
</protein>
<dbReference type="RefSeq" id="WP_346084595.1">
    <property type="nucleotide sequence ID" value="NZ_BAAAGV010000129.1"/>
</dbReference>